<dbReference type="Proteomes" id="UP001195483">
    <property type="component" value="Unassembled WGS sequence"/>
</dbReference>
<evidence type="ECO:0000313" key="1">
    <source>
        <dbReference type="EMBL" id="KAK3610060.1"/>
    </source>
</evidence>
<gene>
    <name evidence="1" type="ORF">CHS0354_032145</name>
</gene>
<dbReference type="InterPro" id="IPR011042">
    <property type="entry name" value="6-blade_b-propeller_TolB-like"/>
</dbReference>
<reference evidence="1" key="2">
    <citation type="journal article" date="2021" name="Genome Biol. Evol.">
        <title>Developing a high-quality reference genome for a parasitic bivalve with doubly uniparental inheritance (Bivalvia: Unionida).</title>
        <authorList>
            <person name="Smith C.H."/>
        </authorList>
    </citation>
    <scope>NUCLEOTIDE SEQUENCE</scope>
    <source>
        <strain evidence="1">CHS0354</strain>
        <tissue evidence="1">Mantle</tissue>
    </source>
</reference>
<reference evidence="1" key="1">
    <citation type="journal article" date="2021" name="Genome Biol. Evol.">
        <title>A High-Quality Reference Genome for a Parasitic Bivalve with Doubly Uniparental Inheritance (Bivalvia: Unionida).</title>
        <authorList>
            <person name="Smith C.H."/>
        </authorList>
    </citation>
    <scope>NUCLEOTIDE SEQUENCE</scope>
    <source>
        <strain evidence="1">CHS0354</strain>
    </source>
</reference>
<name>A0AAE0THK4_9BIVA</name>
<comment type="caution">
    <text evidence="1">The sequence shown here is derived from an EMBL/GenBank/DDBJ whole genome shotgun (WGS) entry which is preliminary data.</text>
</comment>
<proteinExistence type="predicted"/>
<dbReference type="AlphaFoldDB" id="A0AAE0THK4"/>
<reference evidence="1" key="3">
    <citation type="submission" date="2023-05" db="EMBL/GenBank/DDBJ databases">
        <authorList>
            <person name="Smith C.H."/>
        </authorList>
    </citation>
    <scope>NUCLEOTIDE SEQUENCE</scope>
    <source>
        <strain evidence="1">CHS0354</strain>
        <tissue evidence="1">Mantle</tissue>
    </source>
</reference>
<organism evidence="1 2">
    <name type="scientific">Potamilus streckersoni</name>
    <dbReference type="NCBI Taxonomy" id="2493646"/>
    <lineage>
        <taxon>Eukaryota</taxon>
        <taxon>Metazoa</taxon>
        <taxon>Spiralia</taxon>
        <taxon>Lophotrochozoa</taxon>
        <taxon>Mollusca</taxon>
        <taxon>Bivalvia</taxon>
        <taxon>Autobranchia</taxon>
        <taxon>Heteroconchia</taxon>
        <taxon>Palaeoheterodonta</taxon>
        <taxon>Unionida</taxon>
        <taxon>Unionoidea</taxon>
        <taxon>Unionidae</taxon>
        <taxon>Ambleminae</taxon>
        <taxon>Lampsilini</taxon>
        <taxon>Potamilus</taxon>
    </lineage>
</organism>
<dbReference type="Gene3D" id="2.120.10.30">
    <property type="entry name" value="TolB, C-terminal domain"/>
    <property type="match status" value="1"/>
</dbReference>
<dbReference type="EMBL" id="JAEAOA010001908">
    <property type="protein sequence ID" value="KAK3610060.1"/>
    <property type="molecule type" value="Genomic_DNA"/>
</dbReference>
<protein>
    <submittedName>
        <fullName evidence="1">Uncharacterized protein</fullName>
    </submittedName>
</protein>
<keyword evidence="2" id="KW-1185">Reference proteome</keyword>
<accession>A0AAE0THK4</accession>
<sequence>MCLIEDNEVAITMPNQRTVQFLSIRNHSIRETGMVTTIYQCFGLAAVTRGEILVSGRCFDTWSRNKCYWSIIERNGNVKLHHEFVSHYTSYVYAALDMSKSRVYLSVGGSNALHCFGLKDGKQYFVYSSNDLRYPMGVAVDRVDNIYGLGRKSNNIHKLSYDGLTLQIITTGVPYQQTGISFNSTMDHLVITNGSETRKLHFFVNN</sequence>
<evidence type="ECO:0000313" key="2">
    <source>
        <dbReference type="Proteomes" id="UP001195483"/>
    </source>
</evidence>
<dbReference type="SUPFAM" id="SSF101898">
    <property type="entry name" value="NHL repeat"/>
    <property type="match status" value="1"/>
</dbReference>